<evidence type="ECO:0000256" key="4">
    <source>
        <dbReference type="SAM" id="MobiDB-lite"/>
    </source>
</evidence>
<dbReference type="GO" id="GO:0030272">
    <property type="term" value="F:5-formyltetrahydrofolate cyclo-ligase activity"/>
    <property type="evidence" value="ECO:0007669"/>
    <property type="project" value="TreeGrafter"/>
</dbReference>
<dbReference type="EMBL" id="CP053716">
    <property type="protein sequence ID" value="QKF07520.1"/>
    <property type="molecule type" value="Genomic_DNA"/>
</dbReference>
<sequence>MNCESNIIYSPFSAGKPIEILTFYSIYESHQEHDGALINISEQKNQLRKNLITHRDSLCPEVRAERSARLSEALFRHIENNIASYKDHADSVKRDEATAPCVAFFCSMGSEPCLDAFAQQAAKAGWSLALPCMMRAEDVARALAEREGDDSASPPRPAGVEPPRGDPSARSAATVRAPRGTATEHNSMRTAAPLQAVAQPRTMRFIKLTIEEYRARALPFLSSPARFVASRHCADLLTRDVAPTQLDAVVVPLVGFDRCANRLGYGGGNYDRFLNLLRPDAVVVGAAFREQECTHLPLEPHDVPLPAIVAG</sequence>
<comment type="similarity">
    <text evidence="1">Belongs to the 5-formyltetrahydrofolate cyclo-ligase family.</text>
</comment>
<dbReference type="GO" id="GO:0005524">
    <property type="term" value="F:ATP binding"/>
    <property type="evidence" value="ECO:0007669"/>
    <property type="project" value="UniProtKB-KW"/>
</dbReference>
<dbReference type="InterPro" id="IPR002698">
    <property type="entry name" value="FTHF_cligase"/>
</dbReference>
<dbReference type="InterPro" id="IPR037171">
    <property type="entry name" value="NagB/RpiA_transferase-like"/>
</dbReference>
<keyword evidence="3" id="KW-0067">ATP-binding</keyword>
<keyword evidence="2" id="KW-0547">Nucleotide-binding</keyword>
<dbReference type="KEGG" id="bwa:HLV38_04860"/>
<dbReference type="GO" id="GO:0009396">
    <property type="term" value="P:folic acid-containing compound biosynthetic process"/>
    <property type="evidence" value="ECO:0007669"/>
    <property type="project" value="TreeGrafter"/>
</dbReference>
<feature type="region of interest" description="Disordered" evidence="4">
    <location>
        <begin position="143"/>
        <end position="187"/>
    </location>
</feature>
<evidence type="ECO:0008006" key="7">
    <source>
        <dbReference type="Google" id="ProtNLM"/>
    </source>
</evidence>
<accession>A0A6M8J0L6</accession>
<evidence type="ECO:0000313" key="5">
    <source>
        <dbReference type="EMBL" id="QKF07520.1"/>
    </source>
</evidence>
<name>A0A6M8J0L6_9ACTN</name>
<proteinExistence type="inferred from homology"/>
<dbReference type="PANTHER" id="PTHR23407:SF1">
    <property type="entry name" value="5-FORMYLTETRAHYDROFOLATE CYCLO-LIGASE"/>
    <property type="match status" value="1"/>
</dbReference>
<dbReference type="Gene3D" id="3.40.50.10420">
    <property type="entry name" value="NagB/RpiA/CoA transferase-like"/>
    <property type="match status" value="1"/>
</dbReference>
<evidence type="ECO:0000256" key="1">
    <source>
        <dbReference type="ARBA" id="ARBA00010638"/>
    </source>
</evidence>
<reference evidence="6" key="1">
    <citation type="submission" date="2020-05" db="EMBL/GenBank/DDBJ databases">
        <title>Novel species in genus Nocardioides.</title>
        <authorList>
            <person name="Zhang G."/>
        </authorList>
    </citation>
    <scope>NUCLEOTIDE SEQUENCE [LARGE SCALE GENOMIC DNA]</scope>
    <source>
        <strain evidence="6">zg-1050</strain>
    </source>
</reference>
<dbReference type="Proteomes" id="UP000503297">
    <property type="component" value="Chromosome"/>
</dbReference>
<dbReference type="GO" id="GO:0035999">
    <property type="term" value="P:tetrahydrofolate interconversion"/>
    <property type="evidence" value="ECO:0007669"/>
    <property type="project" value="TreeGrafter"/>
</dbReference>
<dbReference type="InterPro" id="IPR024185">
    <property type="entry name" value="FTHF_cligase-like_sf"/>
</dbReference>
<protein>
    <recommendedName>
        <fullName evidence="7">5-formyltetrahydrofolate cyclo-ligase</fullName>
    </recommendedName>
</protein>
<gene>
    <name evidence="5" type="ORF">HLV38_04860</name>
</gene>
<dbReference type="AlphaFoldDB" id="A0A6M8J0L6"/>
<evidence type="ECO:0000313" key="6">
    <source>
        <dbReference type="Proteomes" id="UP000503297"/>
    </source>
</evidence>
<dbReference type="Pfam" id="PF01812">
    <property type="entry name" value="5-FTHF_cyc-lig"/>
    <property type="match status" value="1"/>
</dbReference>
<organism evidence="5 6">
    <name type="scientific">Berryella wangjianweii</name>
    <dbReference type="NCBI Taxonomy" id="2734634"/>
    <lineage>
        <taxon>Bacteria</taxon>
        <taxon>Bacillati</taxon>
        <taxon>Actinomycetota</taxon>
        <taxon>Coriobacteriia</taxon>
        <taxon>Eggerthellales</taxon>
        <taxon>Eggerthellaceae</taxon>
        <taxon>Berryella</taxon>
    </lineage>
</organism>
<evidence type="ECO:0000256" key="3">
    <source>
        <dbReference type="ARBA" id="ARBA00022840"/>
    </source>
</evidence>
<dbReference type="PANTHER" id="PTHR23407">
    <property type="entry name" value="ATPASE INHIBITOR/5-FORMYLTETRAHYDROFOLATE CYCLO-LIGASE"/>
    <property type="match status" value="1"/>
</dbReference>
<evidence type="ECO:0000256" key="2">
    <source>
        <dbReference type="ARBA" id="ARBA00022741"/>
    </source>
</evidence>
<keyword evidence="6" id="KW-1185">Reference proteome</keyword>
<dbReference type="SUPFAM" id="SSF100950">
    <property type="entry name" value="NagB/RpiA/CoA transferase-like"/>
    <property type="match status" value="1"/>
</dbReference>